<evidence type="ECO:0000313" key="4">
    <source>
        <dbReference type="Proteomes" id="UP000237144"/>
    </source>
</evidence>
<dbReference type="AlphaFoldDB" id="A0A2S5BBK9"/>
<evidence type="ECO:0000259" key="2">
    <source>
        <dbReference type="PROSITE" id="PS50053"/>
    </source>
</evidence>
<protein>
    <recommendedName>
        <fullName evidence="2">Ubiquitin-like domain-containing protein</fullName>
    </recommendedName>
</protein>
<dbReference type="PANTHER" id="PTHR13169:SF0">
    <property type="entry name" value="UBIQUITIN-LIKE PROTEIN 3"/>
    <property type="match status" value="1"/>
</dbReference>
<dbReference type="Proteomes" id="UP000237144">
    <property type="component" value="Unassembled WGS sequence"/>
</dbReference>
<feature type="region of interest" description="Disordered" evidence="1">
    <location>
        <begin position="26"/>
        <end position="54"/>
    </location>
</feature>
<evidence type="ECO:0000256" key="1">
    <source>
        <dbReference type="SAM" id="MobiDB-lite"/>
    </source>
</evidence>
<accession>A0A2S5BBK9</accession>
<dbReference type="InterPro" id="IPR039540">
    <property type="entry name" value="UBL3-like_ubiquitin_dom"/>
</dbReference>
<feature type="region of interest" description="Disordered" evidence="1">
    <location>
        <begin position="1"/>
        <end position="20"/>
    </location>
</feature>
<dbReference type="SUPFAM" id="SSF54236">
    <property type="entry name" value="Ubiquitin-like"/>
    <property type="match status" value="1"/>
</dbReference>
<gene>
    <name evidence="3" type="ORF">BMF94_2740</name>
</gene>
<dbReference type="EMBL" id="PJQD01000028">
    <property type="protein sequence ID" value="POY74166.1"/>
    <property type="molecule type" value="Genomic_DNA"/>
</dbReference>
<sequence>MEPRTTTQGAEFTPEAATTADAARYQEREVPRPSAAAAAAAASPDLPLAVGQPVVLPSPARGDDKLPSMREAASVTVIHLAAPTSASDVPGGDLLAPSAHDDTLVLDLLVMSGQRKRVRCQRDERVSDLKQRVWKDWPRDWIETLPRPDNPERLTLLFRGRVLADEKTLDGAGVKPFEGSRDPIVVHLHVKSLDPLPPDSDENRSGSSCSCCIIA</sequence>
<evidence type="ECO:0000313" key="3">
    <source>
        <dbReference type="EMBL" id="POY74166.1"/>
    </source>
</evidence>
<dbReference type="CDD" id="cd17039">
    <property type="entry name" value="Ubl_ubiquitin_like"/>
    <property type="match status" value="1"/>
</dbReference>
<dbReference type="PANTHER" id="PTHR13169">
    <property type="entry name" value="UBIQUITIN-LIKE PROTEIN 3 HCG-1 PROTEIN"/>
    <property type="match status" value="1"/>
</dbReference>
<dbReference type="PROSITE" id="PS50053">
    <property type="entry name" value="UBIQUITIN_2"/>
    <property type="match status" value="1"/>
</dbReference>
<dbReference type="InterPro" id="IPR040015">
    <property type="entry name" value="UBL3-like"/>
</dbReference>
<reference evidence="3 4" key="1">
    <citation type="journal article" date="2018" name="Front. Microbiol.">
        <title>Prospects for Fungal Bioremediation of Acidic Radioactive Waste Sites: Characterization and Genome Sequence of Rhodotorula taiwanensis MD1149.</title>
        <authorList>
            <person name="Tkavc R."/>
            <person name="Matrosova V.Y."/>
            <person name="Grichenko O.E."/>
            <person name="Gostincar C."/>
            <person name="Volpe R.P."/>
            <person name="Klimenkova P."/>
            <person name="Gaidamakova E.K."/>
            <person name="Zhou C.E."/>
            <person name="Stewart B.J."/>
            <person name="Lyman M.G."/>
            <person name="Malfatti S.A."/>
            <person name="Rubinfeld B."/>
            <person name="Courtot M."/>
            <person name="Singh J."/>
            <person name="Dalgard C.L."/>
            <person name="Hamilton T."/>
            <person name="Frey K.G."/>
            <person name="Gunde-Cimerman N."/>
            <person name="Dugan L."/>
            <person name="Daly M.J."/>
        </authorList>
    </citation>
    <scope>NUCLEOTIDE SEQUENCE [LARGE SCALE GENOMIC DNA]</scope>
    <source>
        <strain evidence="3 4">MD1149</strain>
    </source>
</reference>
<organism evidence="3 4">
    <name type="scientific">Rhodotorula taiwanensis</name>
    <dbReference type="NCBI Taxonomy" id="741276"/>
    <lineage>
        <taxon>Eukaryota</taxon>
        <taxon>Fungi</taxon>
        <taxon>Dikarya</taxon>
        <taxon>Basidiomycota</taxon>
        <taxon>Pucciniomycotina</taxon>
        <taxon>Microbotryomycetes</taxon>
        <taxon>Sporidiobolales</taxon>
        <taxon>Sporidiobolaceae</taxon>
        <taxon>Rhodotorula</taxon>
    </lineage>
</organism>
<dbReference type="Pfam" id="PF13881">
    <property type="entry name" value="Rad60-SLD_2"/>
    <property type="match status" value="1"/>
</dbReference>
<keyword evidence="4" id="KW-1185">Reference proteome</keyword>
<feature type="domain" description="Ubiquitin-like" evidence="2">
    <location>
        <begin position="104"/>
        <end position="176"/>
    </location>
</feature>
<dbReference type="Gene3D" id="3.10.20.90">
    <property type="entry name" value="Phosphatidylinositol 3-kinase Catalytic Subunit, Chain A, domain 1"/>
    <property type="match status" value="1"/>
</dbReference>
<dbReference type="STRING" id="741276.A0A2S5BBK9"/>
<feature type="compositionally biased region" description="Polar residues" evidence="1">
    <location>
        <begin position="1"/>
        <end position="10"/>
    </location>
</feature>
<comment type="caution">
    <text evidence="3">The sequence shown here is derived from an EMBL/GenBank/DDBJ whole genome shotgun (WGS) entry which is preliminary data.</text>
</comment>
<dbReference type="InterPro" id="IPR000626">
    <property type="entry name" value="Ubiquitin-like_dom"/>
</dbReference>
<dbReference type="InterPro" id="IPR029071">
    <property type="entry name" value="Ubiquitin-like_domsf"/>
</dbReference>
<dbReference type="OrthoDB" id="1043111at2759"/>
<proteinExistence type="predicted"/>
<name>A0A2S5BBK9_9BASI</name>